<sequence>MIGIHALVWAGGWSEHEARRAIRSSAEAGYDLIEIAAIDPSLFDAPMTARLLSEHGLSVSASLGLDDETDVSSEDTSIVEAGRRRLESAVDLVRDLGGSYLGGVLFGKLGRYTAPVTPRGRANSVESIALLADRAASYGITLGLEFCNRYETNVLNTTAQTLEFIDEVGRSNVVAHLDTYHMNIEERSFRDAVLAASAAGKLGYVHVGESHRGQLGTGSVPWDEFFSALDEVGYDGTVTFESFSSEVVHPTLSSSLAIWRNLWADGMDLAVGAREFLRKRYSAAR</sequence>
<evidence type="ECO:0000259" key="1">
    <source>
        <dbReference type="Pfam" id="PF01261"/>
    </source>
</evidence>
<comment type="caution">
    <text evidence="2">The sequence shown here is derived from an EMBL/GenBank/DDBJ whole genome shotgun (WGS) entry which is preliminary data.</text>
</comment>
<dbReference type="RefSeq" id="WP_344418770.1">
    <property type="nucleotide sequence ID" value="NZ_BAAANN010000012.1"/>
</dbReference>
<reference evidence="2 3" key="1">
    <citation type="journal article" date="2019" name="Int. J. Syst. Evol. Microbiol.">
        <title>The Global Catalogue of Microorganisms (GCM) 10K type strain sequencing project: providing services to taxonomists for standard genome sequencing and annotation.</title>
        <authorList>
            <consortium name="The Broad Institute Genomics Platform"/>
            <consortium name="The Broad Institute Genome Sequencing Center for Infectious Disease"/>
            <person name="Wu L."/>
            <person name="Ma J."/>
        </authorList>
    </citation>
    <scope>NUCLEOTIDE SEQUENCE [LARGE SCALE GENOMIC DNA]</scope>
    <source>
        <strain evidence="2 3">JCM 14545</strain>
    </source>
</reference>
<keyword evidence="2" id="KW-0413">Isomerase</keyword>
<dbReference type="InterPro" id="IPR013022">
    <property type="entry name" value="Xyl_isomerase-like_TIM-brl"/>
</dbReference>
<keyword evidence="3" id="KW-1185">Reference proteome</keyword>
<gene>
    <name evidence="2" type="ORF">GCM10009754_33450</name>
</gene>
<protein>
    <submittedName>
        <fullName evidence="2">Sugar phosphate isomerase/epimerase</fullName>
    </submittedName>
</protein>
<dbReference type="PANTHER" id="PTHR12110">
    <property type="entry name" value="HYDROXYPYRUVATE ISOMERASE"/>
    <property type="match status" value="1"/>
</dbReference>
<dbReference type="SUPFAM" id="SSF51658">
    <property type="entry name" value="Xylose isomerase-like"/>
    <property type="match status" value="1"/>
</dbReference>
<dbReference type="Proteomes" id="UP001501116">
    <property type="component" value="Unassembled WGS sequence"/>
</dbReference>
<proteinExistence type="predicted"/>
<dbReference type="InterPro" id="IPR050312">
    <property type="entry name" value="IolE/XylAMocC-like"/>
</dbReference>
<dbReference type="EMBL" id="BAAANN010000012">
    <property type="protein sequence ID" value="GAA1960195.1"/>
    <property type="molecule type" value="Genomic_DNA"/>
</dbReference>
<dbReference type="GO" id="GO:0016853">
    <property type="term" value="F:isomerase activity"/>
    <property type="evidence" value="ECO:0007669"/>
    <property type="project" value="UniProtKB-KW"/>
</dbReference>
<evidence type="ECO:0000313" key="3">
    <source>
        <dbReference type="Proteomes" id="UP001501116"/>
    </source>
</evidence>
<dbReference type="InterPro" id="IPR036237">
    <property type="entry name" value="Xyl_isomerase-like_sf"/>
</dbReference>
<dbReference type="Pfam" id="PF01261">
    <property type="entry name" value="AP_endonuc_2"/>
    <property type="match status" value="1"/>
</dbReference>
<dbReference type="PANTHER" id="PTHR12110:SF41">
    <property type="entry name" value="INOSOSE DEHYDRATASE"/>
    <property type="match status" value="1"/>
</dbReference>
<feature type="domain" description="Xylose isomerase-like TIM barrel" evidence="1">
    <location>
        <begin position="25"/>
        <end position="254"/>
    </location>
</feature>
<evidence type="ECO:0000313" key="2">
    <source>
        <dbReference type="EMBL" id="GAA1960195.1"/>
    </source>
</evidence>
<accession>A0ABN2QXZ3</accession>
<name>A0ABN2QXZ3_9PSEU</name>
<dbReference type="Gene3D" id="3.20.20.150">
    <property type="entry name" value="Divalent-metal-dependent TIM barrel enzymes"/>
    <property type="match status" value="1"/>
</dbReference>
<organism evidence="2 3">
    <name type="scientific">Amycolatopsis minnesotensis</name>
    <dbReference type="NCBI Taxonomy" id="337894"/>
    <lineage>
        <taxon>Bacteria</taxon>
        <taxon>Bacillati</taxon>
        <taxon>Actinomycetota</taxon>
        <taxon>Actinomycetes</taxon>
        <taxon>Pseudonocardiales</taxon>
        <taxon>Pseudonocardiaceae</taxon>
        <taxon>Amycolatopsis</taxon>
    </lineage>
</organism>